<dbReference type="Proteomes" id="UP000292235">
    <property type="component" value="Chromosome"/>
</dbReference>
<name>A0A4P6Q240_9ACTN</name>
<keyword evidence="3" id="KW-1185">Reference proteome</keyword>
<evidence type="ECO:0000313" key="3">
    <source>
        <dbReference type="Proteomes" id="UP000292235"/>
    </source>
</evidence>
<dbReference type="EMBL" id="CP036455">
    <property type="protein sequence ID" value="QBI54678.1"/>
    <property type="molecule type" value="Genomic_DNA"/>
</dbReference>
<dbReference type="SUPFAM" id="SSF69304">
    <property type="entry name" value="Tricorn protease N-terminal domain"/>
    <property type="match status" value="1"/>
</dbReference>
<gene>
    <name evidence="2" type="ORF">EKD16_14485</name>
</gene>
<keyword evidence="1" id="KW-0472">Membrane</keyword>
<evidence type="ECO:0000313" key="2">
    <source>
        <dbReference type="EMBL" id="QBI54678.1"/>
    </source>
</evidence>
<organism evidence="2 3">
    <name type="scientific">Streptomonospora litoralis</name>
    <dbReference type="NCBI Taxonomy" id="2498135"/>
    <lineage>
        <taxon>Bacteria</taxon>
        <taxon>Bacillati</taxon>
        <taxon>Actinomycetota</taxon>
        <taxon>Actinomycetes</taxon>
        <taxon>Streptosporangiales</taxon>
        <taxon>Nocardiopsidaceae</taxon>
        <taxon>Streptomonospora</taxon>
    </lineage>
</organism>
<accession>A0A4P6Q240</accession>
<sequence>MTEANGAAHHSSPVVLVVSADERSAEVTIERHTRTVFGDTPKQTRNAALDLAADYAAHLGHSVLVNARDANGAWQLIVSPTGVVRAAGGTEVALMARSTRPKRARRVVLAAVGGVLTLAVVAGGAVAAVRYVPGMIPEQRPTPEQPAVTLDARKAPPGFTRQAAWRLPMHEQAQPDVASDGNRLAYVDPGGRLRVVGRDGEPLWTADLPLSADEVVGAPRFVRVGGRKAVAVVGGAALWLWPPDGGDPQKTALPEGAEVSYAGGGPLVIADGRASIPADGGLASVQKPGGTGALLSDGERVLTAVVRGPWIWVAPDGSRQSVQPQAPEGADALREIYTAGGGYVVASWSMPSGDRVVLALHDWSDGSVVAAAETTAEGLDDAGWAYSADVAGYGPLVADTQAGRAKTAEGFDTVSAAGDTVFGEVGGAAVAATAGAEPIELEGDVARPWGLLGERAVVVSDDDLFALVPE</sequence>
<feature type="transmembrane region" description="Helical" evidence="1">
    <location>
        <begin position="107"/>
        <end position="132"/>
    </location>
</feature>
<reference evidence="2 3" key="1">
    <citation type="submission" date="2019-02" db="EMBL/GenBank/DDBJ databases">
        <authorList>
            <person name="Khodamoradi S."/>
            <person name="Hahnke R.L."/>
            <person name="Kaempfer P."/>
            <person name="Schumann P."/>
            <person name="Rohde M."/>
            <person name="Steinert M."/>
            <person name="Luzhetskyy A."/>
            <person name="Wink J."/>
            <person name="Ruckert C."/>
        </authorList>
    </citation>
    <scope>NUCLEOTIDE SEQUENCE [LARGE SCALE GENOMIC DNA]</scope>
    <source>
        <strain evidence="2 3">M2</strain>
    </source>
</reference>
<protein>
    <submittedName>
        <fullName evidence="2">Uncharacterized protein</fullName>
    </submittedName>
</protein>
<dbReference type="OrthoDB" id="4350051at2"/>
<dbReference type="AlphaFoldDB" id="A0A4P6Q240"/>
<proteinExistence type="predicted"/>
<evidence type="ECO:0000256" key="1">
    <source>
        <dbReference type="SAM" id="Phobius"/>
    </source>
</evidence>
<dbReference type="KEGG" id="strr:EKD16_14485"/>
<dbReference type="RefSeq" id="WP_131098812.1">
    <property type="nucleotide sequence ID" value="NZ_CP036455.1"/>
</dbReference>
<keyword evidence="1" id="KW-1133">Transmembrane helix</keyword>
<keyword evidence="1" id="KW-0812">Transmembrane</keyword>